<comment type="subcellular location">
    <subcellularLocation>
        <location evidence="1 8">Cell membrane</location>
        <topology evidence="1 8">Multi-pass membrane protein</topology>
    </subcellularLocation>
</comment>
<evidence type="ECO:0000256" key="5">
    <source>
        <dbReference type="ARBA" id="ARBA00022692"/>
    </source>
</evidence>
<evidence type="ECO:0000256" key="4">
    <source>
        <dbReference type="ARBA" id="ARBA00022475"/>
    </source>
</evidence>
<dbReference type="RefSeq" id="WP_179900572.1">
    <property type="nucleotide sequence ID" value="NZ_JACBXV010000083.1"/>
</dbReference>
<evidence type="ECO:0000256" key="6">
    <source>
        <dbReference type="ARBA" id="ARBA00022989"/>
    </source>
</evidence>
<keyword evidence="5 8" id="KW-0812">Transmembrane</keyword>
<evidence type="ECO:0000256" key="2">
    <source>
        <dbReference type="ARBA" id="ARBA00009142"/>
    </source>
</evidence>
<accession>A0A853EKE8</accession>
<dbReference type="PANTHER" id="PTHR30269">
    <property type="entry name" value="TRANSMEMBRANE PROTEIN YFCA"/>
    <property type="match status" value="1"/>
</dbReference>
<protein>
    <recommendedName>
        <fullName evidence="8">Probable membrane transporter protein</fullName>
    </recommendedName>
</protein>
<feature type="transmembrane region" description="Helical" evidence="8">
    <location>
        <begin position="78"/>
        <end position="95"/>
    </location>
</feature>
<comment type="similarity">
    <text evidence="2 8">Belongs to the 4-toluene sulfonate uptake permease (TSUP) (TC 2.A.102) family.</text>
</comment>
<evidence type="ECO:0000256" key="8">
    <source>
        <dbReference type="RuleBase" id="RU363041"/>
    </source>
</evidence>
<reference evidence="9 10" key="1">
    <citation type="submission" date="2020-07" db="EMBL/GenBank/DDBJ databases">
        <title>MOT database genomes.</title>
        <authorList>
            <person name="Joseph S."/>
            <person name="Aduse-Opoku J."/>
            <person name="Hashim A."/>
            <person name="Wade W."/>
            <person name="Curtis M."/>
        </authorList>
    </citation>
    <scope>NUCLEOTIDE SEQUENCE [LARGE SCALE GENOMIC DNA]</scope>
    <source>
        <strain evidence="9 10">WMus004</strain>
    </source>
</reference>
<evidence type="ECO:0000256" key="7">
    <source>
        <dbReference type="ARBA" id="ARBA00023136"/>
    </source>
</evidence>
<dbReference type="AlphaFoldDB" id="A0A853EKE8"/>
<name>A0A853EKE8_9ACTO</name>
<feature type="transmembrane region" description="Helical" evidence="8">
    <location>
        <begin position="209"/>
        <end position="230"/>
    </location>
</feature>
<evidence type="ECO:0000313" key="10">
    <source>
        <dbReference type="Proteomes" id="UP000572528"/>
    </source>
</evidence>
<keyword evidence="6 8" id="KW-1133">Transmembrane helix</keyword>
<organism evidence="9 10">
    <name type="scientific">Actinomyces bowdenii</name>
    <dbReference type="NCBI Taxonomy" id="131109"/>
    <lineage>
        <taxon>Bacteria</taxon>
        <taxon>Bacillati</taxon>
        <taxon>Actinomycetota</taxon>
        <taxon>Actinomycetes</taxon>
        <taxon>Actinomycetales</taxon>
        <taxon>Actinomycetaceae</taxon>
        <taxon>Actinomyces</taxon>
    </lineage>
</organism>
<comment type="caution">
    <text evidence="9">The sequence shown here is derived from an EMBL/GenBank/DDBJ whole genome shotgun (WGS) entry which is preliminary data.</text>
</comment>
<dbReference type="Proteomes" id="UP000572528">
    <property type="component" value="Unassembled WGS sequence"/>
</dbReference>
<proteinExistence type="inferred from homology"/>
<feature type="transmembrane region" description="Helical" evidence="8">
    <location>
        <begin position="183"/>
        <end position="203"/>
    </location>
</feature>
<sequence>MPPDIPVLSWILLLLAGALAGLAKTALPGAATIAVALCAAILPARQSTGLMLLLLMTGDLLAVRSYWHDADLAMLRRLVPSVVAGVAAGALLLHLASDTAIRRTIGVILLLLIAVTLLQRHRCAAPGAPDAAAGHGTASSRPAHLLYGTLAGLTTMVANAGGPVTSMYFLACRYPVRAFLGTTAWFFFAVNLVKLPFSIAIGLVNPTTLALAAAGAPMVVLAALAGRALADRMNQRVFEPIVIALTILSSLPLLR</sequence>
<evidence type="ECO:0000313" key="9">
    <source>
        <dbReference type="EMBL" id="NYS69285.1"/>
    </source>
</evidence>
<evidence type="ECO:0000256" key="1">
    <source>
        <dbReference type="ARBA" id="ARBA00004651"/>
    </source>
</evidence>
<keyword evidence="4 8" id="KW-1003">Cell membrane</keyword>
<dbReference type="GO" id="GO:0005886">
    <property type="term" value="C:plasma membrane"/>
    <property type="evidence" value="ECO:0007669"/>
    <property type="project" value="UniProtKB-SubCell"/>
</dbReference>
<dbReference type="PANTHER" id="PTHR30269:SF23">
    <property type="entry name" value="MEMBRANE TRANSPORTER PROTEIN YDHB-RELATED"/>
    <property type="match status" value="1"/>
</dbReference>
<keyword evidence="7 8" id="KW-0472">Membrane</keyword>
<dbReference type="InterPro" id="IPR002781">
    <property type="entry name" value="TM_pro_TauE-like"/>
</dbReference>
<feature type="transmembrane region" description="Helical" evidence="8">
    <location>
        <begin position="237"/>
        <end position="254"/>
    </location>
</feature>
<keyword evidence="3" id="KW-0813">Transport</keyword>
<feature type="transmembrane region" description="Helical" evidence="8">
    <location>
        <begin position="48"/>
        <end position="66"/>
    </location>
</feature>
<dbReference type="InterPro" id="IPR052017">
    <property type="entry name" value="TSUP"/>
</dbReference>
<evidence type="ECO:0000256" key="3">
    <source>
        <dbReference type="ARBA" id="ARBA00022448"/>
    </source>
</evidence>
<feature type="transmembrane region" description="Helical" evidence="8">
    <location>
        <begin position="101"/>
        <end position="118"/>
    </location>
</feature>
<dbReference type="EMBL" id="JACBXV010000083">
    <property type="protein sequence ID" value="NYS69285.1"/>
    <property type="molecule type" value="Genomic_DNA"/>
</dbReference>
<dbReference type="Pfam" id="PF01925">
    <property type="entry name" value="TauE"/>
    <property type="match status" value="1"/>
</dbReference>
<gene>
    <name evidence="9" type="ORF">HZZ05_07090</name>
</gene>